<dbReference type="OrthoDB" id="6328618at2759"/>
<feature type="chain" id="PRO_5035289651" description="DUF4789 domain-containing protein" evidence="1">
    <location>
        <begin position="22"/>
        <end position="231"/>
    </location>
</feature>
<evidence type="ECO:0000259" key="2">
    <source>
        <dbReference type="Pfam" id="PF16033"/>
    </source>
</evidence>
<feature type="signal peptide" evidence="1">
    <location>
        <begin position="1"/>
        <end position="21"/>
    </location>
</feature>
<accession>A0A8J2KUK7</accession>
<protein>
    <recommendedName>
        <fullName evidence="2">DUF4789 domain-containing protein</fullName>
    </recommendedName>
</protein>
<proteinExistence type="predicted"/>
<organism evidence="3 4">
    <name type="scientific">Allacma fusca</name>
    <dbReference type="NCBI Taxonomy" id="39272"/>
    <lineage>
        <taxon>Eukaryota</taxon>
        <taxon>Metazoa</taxon>
        <taxon>Ecdysozoa</taxon>
        <taxon>Arthropoda</taxon>
        <taxon>Hexapoda</taxon>
        <taxon>Collembola</taxon>
        <taxon>Symphypleona</taxon>
        <taxon>Sminthuridae</taxon>
        <taxon>Allacma</taxon>
    </lineage>
</organism>
<reference evidence="3" key="1">
    <citation type="submission" date="2021-06" db="EMBL/GenBank/DDBJ databases">
        <authorList>
            <person name="Hodson N. C."/>
            <person name="Mongue J. A."/>
            <person name="Jaron S. K."/>
        </authorList>
    </citation>
    <scope>NUCLEOTIDE SEQUENCE</scope>
</reference>
<evidence type="ECO:0000256" key="1">
    <source>
        <dbReference type="SAM" id="SignalP"/>
    </source>
</evidence>
<dbReference type="InterPro" id="IPR031993">
    <property type="entry name" value="DUF4789"/>
</dbReference>
<dbReference type="Proteomes" id="UP000708208">
    <property type="component" value="Unassembled WGS sequence"/>
</dbReference>
<keyword evidence="1" id="KW-0732">Signal</keyword>
<comment type="caution">
    <text evidence="3">The sequence shown here is derived from an EMBL/GenBank/DDBJ whole genome shotgun (WGS) entry which is preliminary data.</text>
</comment>
<evidence type="ECO:0000313" key="4">
    <source>
        <dbReference type="Proteomes" id="UP000708208"/>
    </source>
</evidence>
<dbReference type="PANTHER" id="PTHR21177">
    <property type="entry name" value="IP06524P-RELATED"/>
    <property type="match status" value="1"/>
</dbReference>
<dbReference type="EMBL" id="CAJVCH010496950">
    <property type="protein sequence ID" value="CAG7821000.1"/>
    <property type="molecule type" value="Genomic_DNA"/>
</dbReference>
<dbReference type="AlphaFoldDB" id="A0A8J2KUK7"/>
<evidence type="ECO:0000313" key="3">
    <source>
        <dbReference type="EMBL" id="CAG7821000.1"/>
    </source>
</evidence>
<dbReference type="Pfam" id="PF16033">
    <property type="entry name" value="DUF4789"/>
    <property type="match status" value="1"/>
</dbReference>
<feature type="domain" description="DUF4789" evidence="2">
    <location>
        <begin position="69"/>
        <end position="135"/>
    </location>
</feature>
<name>A0A8J2KUK7_9HEXA</name>
<gene>
    <name evidence="3" type="ORF">AFUS01_LOCUS31363</name>
</gene>
<sequence>MNQSVIISSFFIFLCLHQTPAQNLSKSEPAKDPKRLCPQGHLYFNGTRTCYIAGEKGPCQGSLMAVESPNNDEFGDCTCKIFSHLGLHCQTRPAVHWSDSRCYFIFDQGPCRTDEWLAVSPWAPPKCEQIPCLDLYHAQTPLNYSRYEEASAVFVFGFKNSCYITGTQAFCPKGHLAVFAAGSDIPSCRKRKDICYNLPFYTHPEAGTYECEDGTESDGHGGCLPSMSDSY</sequence>
<keyword evidence="4" id="KW-1185">Reference proteome</keyword>